<comment type="caution">
    <text evidence="1">The sequence shown here is derived from an EMBL/GenBank/DDBJ whole genome shotgun (WGS) entry which is preliminary data.</text>
</comment>
<name>A0AAW1VH79_RUBAR</name>
<sequence>MGDANEWQQLFNHVKDMMEITECMTKDTVITSKAFEIAKDYLYDYIKNHPKNKISFCGILAGWDKQKGFQTYEVSLYELFSVHGQMPKYDCITLGSGGAYARAVLDRQKTNVHSDGCKCGIGSSTIRRLLC</sequence>
<reference evidence="1 2" key="1">
    <citation type="journal article" date="2023" name="G3 (Bethesda)">
        <title>A chromosome-length genome assembly and annotation of blackberry (Rubus argutus, cv. 'Hillquist').</title>
        <authorList>
            <person name="Bruna T."/>
            <person name="Aryal R."/>
            <person name="Dudchenko O."/>
            <person name="Sargent D.J."/>
            <person name="Mead D."/>
            <person name="Buti M."/>
            <person name="Cavallini A."/>
            <person name="Hytonen T."/>
            <person name="Andres J."/>
            <person name="Pham M."/>
            <person name="Weisz D."/>
            <person name="Mascagni F."/>
            <person name="Usai G."/>
            <person name="Natali L."/>
            <person name="Bassil N."/>
            <person name="Fernandez G.E."/>
            <person name="Lomsadze A."/>
            <person name="Armour M."/>
            <person name="Olukolu B."/>
            <person name="Poorten T."/>
            <person name="Britton C."/>
            <person name="Davik J."/>
            <person name="Ashrafi H."/>
            <person name="Aiden E.L."/>
            <person name="Borodovsky M."/>
            <person name="Worthington M."/>
        </authorList>
    </citation>
    <scope>NUCLEOTIDE SEQUENCE [LARGE SCALE GENOMIC DNA]</scope>
    <source>
        <strain evidence="1">PI 553951</strain>
    </source>
</reference>
<gene>
    <name evidence="1" type="ORF">M0R45_001480</name>
</gene>
<evidence type="ECO:0000313" key="2">
    <source>
        <dbReference type="Proteomes" id="UP001457282"/>
    </source>
</evidence>
<organism evidence="1 2">
    <name type="scientific">Rubus argutus</name>
    <name type="common">Southern blackberry</name>
    <dbReference type="NCBI Taxonomy" id="59490"/>
    <lineage>
        <taxon>Eukaryota</taxon>
        <taxon>Viridiplantae</taxon>
        <taxon>Streptophyta</taxon>
        <taxon>Embryophyta</taxon>
        <taxon>Tracheophyta</taxon>
        <taxon>Spermatophyta</taxon>
        <taxon>Magnoliopsida</taxon>
        <taxon>eudicotyledons</taxon>
        <taxon>Gunneridae</taxon>
        <taxon>Pentapetalae</taxon>
        <taxon>rosids</taxon>
        <taxon>fabids</taxon>
        <taxon>Rosales</taxon>
        <taxon>Rosaceae</taxon>
        <taxon>Rosoideae</taxon>
        <taxon>Rosoideae incertae sedis</taxon>
        <taxon>Rubus</taxon>
    </lineage>
</organism>
<dbReference type="InterPro" id="IPR029055">
    <property type="entry name" value="Ntn_hydrolases_N"/>
</dbReference>
<proteinExistence type="predicted"/>
<dbReference type="Gene3D" id="3.60.20.10">
    <property type="entry name" value="Glutamine Phosphoribosylpyrophosphate, subunit 1, domain 1"/>
    <property type="match status" value="1"/>
</dbReference>
<dbReference type="AlphaFoldDB" id="A0AAW1VH79"/>
<dbReference type="EMBL" id="JBEDUW010000249">
    <property type="protein sequence ID" value="KAK9902543.1"/>
    <property type="molecule type" value="Genomic_DNA"/>
</dbReference>
<protein>
    <submittedName>
        <fullName evidence="1">Uncharacterized protein</fullName>
    </submittedName>
</protein>
<dbReference type="Proteomes" id="UP001457282">
    <property type="component" value="Unassembled WGS sequence"/>
</dbReference>
<evidence type="ECO:0000313" key="1">
    <source>
        <dbReference type="EMBL" id="KAK9902543.1"/>
    </source>
</evidence>
<dbReference type="SUPFAM" id="SSF56235">
    <property type="entry name" value="N-terminal nucleophile aminohydrolases (Ntn hydrolases)"/>
    <property type="match status" value="1"/>
</dbReference>
<accession>A0AAW1VH79</accession>
<keyword evidence="2" id="KW-1185">Reference proteome</keyword>